<keyword evidence="4" id="KW-0503">Monooxygenase</keyword>
<dbReference type="GO" id="GO:0004499">
    <property type="term" value="F:N,N-dimethylaniline monooxygenase activity"/>
    <property type="evidence" value="ECO:0007669"/>
    <property type="project" value="InterPro"/>
</dbReference>
<dbReference type="InterPro" id="IPR020946">
    <property type="entry name" value="Flavin_mOase-like"/>
</dbReference>
<evidence type="ECO:0000313" key="6">
    <source>
        <dbReference type="WormBase" id="Bm13355"/>
    </source>
</evidence>
<accession>A0A0J9Y6F4</accession>
<name>A0A0J9Y6F4_BRUMA</name>
<keyword evidence="3 4" id="KW-0560">Oxidoreductase</keyword>
<dbReference type="WormBase" id="Bm13355">
    <property type="protein sequence ID" value="BM43434"/>
    <property type="gene ID" value="WBGene00233616"/>
</dbReference>
<sequence>MNRSLVLKVDDLDQTEFCSFYWIFEDDTAVCNVVAMIFGTDYSFQFPIVEDGNIIPVTDNKVDLYLHIFPPQLLPMNILAAIGLI</sequence>
<dbReference type="Pfam" id="PF00743">
    <property type="entry name" value="FMO-like"/>
    <property type="match status" value="1"/>
</dbReference>
<dbReference type="GO" id="GO:0050661">
    <property type="term" value="F:NADP binding"/>
    <property type="evidence" value="ECO:0007669"/>
    <property type="project" value="InterPro"/>
</dbReference>
<keyword evidence="2 4" id="KW-0274">FAD</keyword>
<gene>
    <name evidence="5 6" type="ORF">Bm13355</name>
    <name evidence="5" type="ORF">BM_Bm13355</name>
</gene>
<keyword evidence="1 4" id="KW-0285">Flavoprotein</keyword>
<protein>
    <recommendedName>
        <fullName evidence="4">Flavin-containing monooxygenase</fullName>
        <ecNumber evidence="4">1.-.-.-</ecNumber>
    </recommendedName>
</protein>
<evidence type="ECO:0000313" key="5">
    <source>
        <dbReference type="EMBL" id="CDQ03315.1"/>
    </source>
</evidence>
<dbReference type="AlphaFoldDB" id="A0A0J9Y6F4"/>
<dbReference type="GO" id="GO:0050660">
    <property type="term" value="F:flavin adenine dinucleotide binding"/>
    <property type="evidence" value="ECO:0007669"/>
    <property type="project" value="InterPro"/>
</dbReference>
<comment type="cofactor">
    <cofactor evidence="4">
        <name>FAD</name>
        <dbReference type="ChEBI" id="CHEBI:57692"/>
    </cofactor>
</comment>
<dbReference type="EC" id="1.-.-.-" evidence="4"/>
<reference evidence="5" key="2">
    <citation type="submission" date="2012-12" db="EMBL/GenBank/DDBJ databases">
        <authorList>
            <person name="Gao Y.W."/>
            <person name="Fan S.T."/>
            <person name="Sun H.T."/>
            <person name="Wang Z."/>
            <person name="Gao X.L."/>
            <person name="Li Y.G."/>
            <person name="Wang T.C."/>
            <person name="Zhang K."/>
            <person name="Xu W.W."/>
            <person name="Yu Z.J."/>
            <person name="Xia X.Z."/>
        </authorList>
    </citation>
    <scope>NUCLEOTIDE SEQUENCE</scope>
    <source>
        <strain evidence="5">FR3</strain>
    </source>
</reference>
<dbReference type="EMBL" id="LN856220">
    <property type="protein sequence ID" value="CDQ03315.1"/>
    <property type="molecule type" value="Genomic_DNA"/>
</dbReference>
<evidence type="ECO:0000256" key="4">
    <source>
        <dbReference type="RuleBase" id="RU361177"/>
    </source>
</evidence>
<organism evidence="5">
    <name type="scientific">Brugia malayi</name>
    <name type="common">Filarial nematode worm</name>
    <dbReference type="NCBI Taxonomy" id="6279"/>
    <lineage>
        <taxon>Eukaryota</taxon>
        <taxon>Metazoa</taxon>
        <taxon>Ecdysozoa</taxon>
        <taxon>Nematoda</taxon>
        <taxon>Chromadorea</taxon>
        <taxon>Rhabditida</taxon>
        <taxon>Spirurina</taxon>
        <taxon>Spiruromorpha</taxon>
        <taxon>Filarioidea</taxon>
        <taxon>Onchocercidae</taxon>
        <taxon>Brugia</taxon>
    </lineage>
</organism>
<comment type="similarity">
    <text evidence="4">Belongs to the FMO family.</text>
</comment>
<proteinExistence type="inferred from homology"/>
<evidence type="ECO:0000256" key="2">
    <source>
        <dbReference type="ARBA" id="ARBA00022827"/>
    </source>
</evidence>
<evidence type="ECO:0000256" key="1">
    <source>
        <dbReference type="ARBA" id="ARBA00022630"/>
    </source>
</evidence>
<reference evidence="5" key="1">
    <citation type="journal article" date="2007" name="Science">
        <title>Draft genome of the filarial nematode parasite Brugia malayi.</title>
        <authorList>
            <person name="Ghedin E."/>
            <person name="Wang S."/>
            <person name="Spiro D."/>
            <person name="Caler E."/>
            <person name="Zhao Q."/>
            <person name="Crabtree J."/>
            <person name="Allen J.E."/>
            <person name="Delcher A.L."/>
            <person name="Guiliano D.B."/>
            <person name="Miranda-Saavedra D."/>
            <person name="Angiuoli S.V."/>
            <person name="Creasy T."/>
            <person name="Amedeo P."/>
            <person name="Haas B."/>
            <person name="El-Sayed N.M."/>
            <person name="Wortman J.R."/>
            <person name="Feldblyum T."/>
            <person name="Tallon L."/>
            <person name="Schatz M."/>
            <person name="Shumway M."/>
            <person name="Koo H."/>
            <person name="Salzberg S.L."/>
            <person name="Schobel S."/>
            <person name="Pertea M."/>
            <person name="Pop M."/>
            <person name="White O."/>
            <person name="Barton G.J."/>
            <person name="Carlow C.K."/>
            <person name="Crawford M.J."/>
            <person name="Daub J."/>
            <person name="Dimmic M.W."/>
            <person name="Estes C.F."/>
            <person name="Foster J.M."/>
            <person name="Ganatra M."/>
            <person name="Gregory W.F."/>
            <person name="Johnson N.M."/>
            <person name="Jin J."/>
            <person name="Komuniecki R."/>
            <person name="Korf I."/>
            <person name="Kumar S."/>
            <person name="Laney S."/>
            <person name="Li B.W."/>
            <person name="Li W."/>
            <person name="Lindblom T.H."/>
            <person name="Lustigman S."/>
            <person name="Ma D."/>
            <person name="Maina C.V."/>
            <person name="Martin D.M."/>
            <person name="McCarter J.P."/>
            <person name="McReynolds L."/>
            <person name="Mitreva M."/>
            <person name="Nutman T.B."/>
            <person name="Parkinson J."/>
            <person name="Peregrin-Alvarez J.M."/>
            <person name="Poole C."/>
            <person name="Ren Q."/>
            <person name="Saunders L."/>
            <person name="Sluder A.E."/>
            <person name="Smith K."/>
            <person name="Stanke M."/>
            <person name="Unnasch T.R."/>
            <person name="Ware J."/>
            <person name="Wei A.D."/>
            <person name="Weil G."/>
            <person name="Williams D.J."/>
            <person name="Zhang Y."/>
            <person name="Williams S.A."/>
            <person name="Fraser-Liggett C."/>
            <person name="Slatko B."/>
            <person name="Blaxter M.L."/>
            <person name="Scott A.L."/>
        </authorList>
    </citation>
    <scope>NUCLEOTIDE SEQUENCE</scope>
    <source>
        <strain evidence="5">FR3</strain>
    </source>
</reference>
<evidence type="ECO:0000256" key="3">
    <source>
        <dbReference type="ARBA" id="ARBA00023002"/>
    </source>
</evidence>